<evidence type="ECO:0000313" key="1">
    <source>
        <dbReference type="EMBL" id="WCZ39357.1"/>
    </source>
</evidence>
<dbReference type="Proteomes" id="UP001218071">
    <property type="component" value="Chromosome"/>
</dbReference>
<accession>A0ABY7ULK7</accession>
<protein>
    <submittedName>
        <fullName evidence="1">Uncharacterized protein</fullName>
    </submittedName>
</protein>
<keyword evidence="2" id="KW-1185">Reference proteome</keyword>
<sequence length="71" mass="8178">MRMRRNFDISFATQYQLFVFDQDGNIVDRVGSAREEAESFCTRGTALPGNFNGLKGESWRRCSRSARLTPR</sequence>
<name>A0ABY7ULK7_9CORY</name>
<evidence type="ECO:0000313" key="2">
    <source>
        <dbReference type="Proteomes" id="UP001218071"/>
    </source>
</evidence>
<reference evidence="1 2" key="1">
    <citation type="submission" date="2020-10" db="EMBL/GenBank/DDBJ databases">
        <title>Complete genome sequence of Corynebacterium jeddahense DSM 45997, type strain of Corynebacterium jeddahense.</title>
        <authorList>
            <person name="Busche T."/>
            <person name="Kalinowski J."/>
            <person name="Ruckert C."/>
        </authorList>
    </citation>
    <scope>NUCLEOTIDE SEQUENCE [LARGE SCALE GENOMIC DNA]</scope>
    <source>
        <strain evidence="1 2">DSM 45997</strain>
    </source>
</reference>
<organism evidence="1 2">
    <name type="scientific">Corynebacterium jeddahense</name>
    <dbReference type="NCBI Taxonomy" id="1414719"/>
    <lineage>
        <taxon>Bacteria</taxon>
        <taxon>Bacillati</taxon>
        <taxon>Actinomycetota</taxon>
        <taxon>Actinomycetes</taxon>
        <taxon>Mycobacteriales</taxon>
        <taxon>Corynebacteriaceae</taxon>
        <taxon>Corynebacterium</taxon>
    </lineage>
</organism>
<gene>
    <name evidence="1" type="ORF">CJEDD_08845</name>
</gene>
<dbReference type="EMBL" id="CP063194">
    <property type="protein sequence ID" value="WCZ39357.1"/>
    <property type="molecule type" value="Genomic_DNA"/>
</dbReference>
<proteinExistence type="predicted"/>